<evidence type="ECO:0000256" key="1">
    <source>
        <dbReference type="SAM" id="Phobius"/>
    </source>
</evidence>
<keyword evidence="1" id="KW-0472">Membrane</keyword>
<evidence type="ECO:0000313" key="3">
    <source>
        <dbReference type="WBParaSite" id="nRc.2.0.1.t45152-RA"/>
    </source>
</evidence>
<accession>A0A915L3S4</accession>
<dbReference type="AlphaFoldDB" id="A0A915L3S4"/>
<reference evidence="3" key="1">
    <citation type="submission" date="2022-11" db="UniProtKB">
        <authorList>
            <consortium name="WormBaseParasite"/>
        </authorList>
    </citation>
    <scope>IDENTIFICATION</scope>
</reference>
<organism evidence="2 3">
    <name type="scientific">Romanomermis culicivorax</name>
    <name type="common">Nematode worm</name>
    <dbReference type="NCBI Taxonomy" id="13658"/>
    <lineage>
        <taxon>Eukaryota</taxon>
        <taxon>Metazoa</taxon>
        <taxon>Ecdysozoa</taxon>
        <taxon>Nematoda</taxon>
        <taxon>Enoplea</taxon>
        <taxon>Dorylaimia</taxon>
        <taxon>Mermithida</taxon>
        <taxon>Mermithoidea</taxon>
        <taxon>Mermithidae</taxon>
        <taxon>Romanomermis</taxon>
    </lineage>
</organism>
<evidence type="ECO:0000313" key="2">
    <source>
        <dbReference type="Proteomes" id="UP000887565"/>
    </source>
</evidence>
<keyword evidence="1" id="KW-0812">Transmembrane</keyword>
<keyword evidence="1" id="KW-1133">Transmembrane helix</keyword>
<keyword evidence="2" id="KW-1185">Reference proteome</keyword>
<name>A0A915L3S4_ROMCU</name>
<dbReference type="WBParaSite" id="nRc.2.0.1.t45152-RA">
    <property type="protein sequence ID" value="nRc.2.0.1.t45152-RA"/>
    <property type="gene ID" value="nRc.2.0.1.g45152"/>
</dbReference>
<feature type="transmembrane region" description="Helical" evidence="1">
    <location>
        <begin position="23"/>
        <end position="45"/>
    </location>
</feature>
<dbReference type="SUPFAM" id="SSF81324">
    <property type="entry name" value="Voltage-gated potassium channels"/>
    <property type="match status" value="1"/>
</dbReference>
<proteinExistence type="predicted"/>
<sequence>MKNGFVEDNSVVPIVDERPEDEYLYSPTVLLVAYMTYLTIGSVLLSSWESWSMADSLYFSFVRF</sequence>
<protein>
    <submittedName>
        <fullName evidence="3">Uncharacterized protein</fullName>
    </submittedName>
</protein>
<dbReference type="Proteomes" id="UP000887565">
    <property type="component" value="Unplaced"/>
</dbReference>
<dbReference type="Gene3D" id="1.10.287.70">
    <property type="match status" value="1"/>
</dbReference>